<keyword evidence="5" id="KW-1185">Reference proteome</keyword>
<protein>
    <recommendedName>
        <fullName evidence="3">GRIP domain-containing protein</fullName>
    </recommendedName>
</protein>
<dbReference type="AlphaFoldDB" id="A0ABD3R7U8"/>
<feature type="coiled-coil region" evidence="1">
    <location>
        <begin position="67"/>
        <end position="122"/>
    </location>
</feature>
<dbReference type="Gene3D" id="1.10.220.60">
    <property type="entry name" value="GRIP domain"/>
    <property type="match status" value="1"/>
</dbReference>
<dbReference type="Pfam" id="PF01465">
    <property type="entry name" value="GRIP"/>
    <property type="match status" value="1"/>
</dbReference>
<feature type="domain" description="GRIP" evidence="3">
    <location>
        <begin position="442"/>
        <end position="491"/>
    </location>
</feature>
<organism evidence="4 5">
    <name type="scientific">Cyclostephanos tholiformis</name>
    <dbReference type="NCBI Taxonomy" id="382380"/>
    <lineage>
        <taxon>Eukaryota</taxon>
        <taxon>Sar</taxon>
        <taxon>Stramenopiles</taxon>
        <taxon>Ochrophyta</taxon>
        <taxon>Bacillariophyta</taxon>
        <taxon>Coscinodiscophyceae</taxon>
        <taxon>Thalassiosirophycidae</taxon>
        <taxon>Stephanodiscales</taxon>
        <taxon>Stephanodiscaceae</taxon>
        <taxon>Cyclostephanos</taxon>
    </lineage>
</organism>
<dbReference type="SMART" id="SM00755">
    <property type="entry name" value="Grip"/>
    <property type="match status" value="1"/>
</dbReference>
<reference evidence="4 5" key="1">
    <citation type="submission" date="2024-10" db="EMBL/GenBank/DDBJ databases">
        <title>Updated reference genomes for cyclostephanoid diatoms.</title>
        <authorList>
            <person name="Roberts W.R."/>
            <person name="Alverson A.J."/>
        </authorList>
    </citation>
    <scope>NUCLEOTIDE SEQUENCE [LARGE SCALE GENOMIC DNA]</scope>
    <source>
        <strain evidence="4 5">AJA228-03</strain>
    </source>
</reference>
<feature type="compositionally biased region" description="Low complexity" evidence="2">
    <location>
        <begin position="35"/>
        <end position="49"/>
    </location>
</feature>
<proteinExistence type="predicted"/>
<feature type="region of interest" description="Disordered" evidence="2">
    <location>
        <begin position="35"/>
        <end position="66"/>
    </location>
</feature>
<keyword evidence="1" id="KW-0175">Coiled coil</keyword>
<evidence type="ECO:0000256" key="2">
    <source>
        <dbReference type="SAM" id="MobiDB-lite"/>
    </source>
</evidence>
<evidence type="ECO:0000313" key="4">
    <source>
        <dbReference type="EMBL" id="KAL3807796.1"/>
    </source>
</evidence>
<name>A0ABD3R7U8_9STRA</name>
<evidence type="ECO:0000259" key="3">
    <source>
        <dbReference type="PROSITE" id="PS50913"/>
    </source>
</evidence>
<dbReference type="EMBL" id="JALLPB020000583">
    <property type="protein sequence ID" value="KAL3807796.1"/>
    <property type="molecule type" value="Genomic_DNA"/>
</dbReference>
<accession>A0ABD3R7U8</accession>
<evidence type="ECO:0000256" key="1">
    <source>
        <dbReference type="SAM" id="Coils"/>
    </source>
</evidence>
<comment type="caution">
    <text evidence="4">The sequence shown here is derived from an EMBL/GenBank/DDBJ whole genome shotgun (WGS) entry which is preliminary data.</text>
</comment>
<dbReference type="PROSITE" id="PS50913">
    <property type="entry name" value="GRIP"/>
    <property type="match status" value="1"/>
</dbReference>
<sequence length="498" mass="55556">MDVSASQTAMLSTMTAEYAVAAADPPTANIIPAPSAAAAASAAGARGKAAPPPLPPPSSSSREQTQLTKLREANAKYKNLLKLAKERIQEQEVLMEDRRLEVKQLTSQLNEANLQINALRASNPGGGTSGGSVSSPLDLNETTVVRVCQRVKEEIIDDSADNSDAGDPFGERDAMDTNINGESHEIWALIEYETPNPMESNVDPSNPLNAPSFRRHKQWSCFKNESSLSDYIRRDTGEPLTLPPYSLSPEQSERMAENAKRAVQSISEEFRRFRVRAEVARKQADATVRALHTNSVQTTRMRIEGQDIESELAQAKTDHASLAALRFEMAEQEARWKESYDLLLAENERLKSSGAEALLAAQWRHRYEACLKEKEDAITNLAMEKEKVLEMQDHRKKADAGKYEHKYRDLKESFRLYRTKAKEIFLAQQQGETGFIPSLHDSGSEVAKLSYLKNLMVNYLASDTAVREHMEPAIGTVLNFTDADLEKIKKQKQSEGWF</sequence>
<dbReference type="Proteomes" id="UP001530377">
    <property type="component" value="Unassembled WGS sequence"/>
</dbReference>
<evidence type="ECO:0000313" key="5">
    <source>
        <dbReference type="Proteomes" id="UP001530377"/>
    </source>
</evidence>
<gene>
    <name evidence="4" type="ORF">ACHAXA_001115</name>
</gene>
<dbReference type="InterPro" id="IPR000237">
    <property type="entry name" value="GRIP_dom"/>
</dbReference>